<dbReference type="KEGG" id="lfp:Y981_05060"/>
<feature type="region of interest" description="Disordered" evidence="1">
    <location>
        <begin position="201"/>
        <end position="226"/>
    </location>
</feature>
<organism evidence="3 4">
    <name type="scientific">Leptospirillum ferriphilum YSK</name>
    <dbReference type="NCBI Taxonomy" id="1441628"/>
    <lineage>
        <taxon>Bacteria</taxon>
        <taxon>Pseudomonadati</taxon>
        <taxon>Nitrospirota</taxon>
        <taxon>Nitrospiria</taxon>
        <taxon>Nitrospirales</taxon>
        <taxon>Nitrospiraceae</taxon>
        <taxon>Leptospirillum</taxon>
    </lineage>
</organism>
<feature type="compositionally biased region" description="Basic and acidic residues" evidence="1">
    <location>
        <begin position="201"/>
        <end position="213"/>
    </location>
</feature>
<feature type="transmembrane region" description="Helical" evidence="2">
    <location>
        <begin position="9"/>
        <end position="32"/>
    </location>
</feature>
<feature type="transmembrane region" description="Helical" evidence="2">
    <location>
        <begin position="166"/>
        <end position="186"/>
    </location>
</feature>
<dbReference type="HOGENOM" id="CLU_1000388_0_0_0"/>
<feature type="transmembrane region" description="Helical" evidence="2">
    <location>
        <begin position="234"/>
        <end position="260"/>
    </location>
</feature>
<proteinExistence type="predicted"/>
<evidence type="ECO:0000313" key="3">
    <source>
        <dbReference type="EMBL" id="AIA31648.1"/>
    </source>
</evidence>
<sequence>MSHLTRSSYLLFILVSSIPFAFILWISSLFFVTKTQTENLYPAIHMIVVLKHATNNKDMNALLDRISEITGEKSVRLISTKEIAGFLPALKDGESVRIPSRFQHILSVRISYGKNTQGQRTYLLPQINSLKDFLEKDPHVLMIELNEAWASRLDFLNRIMDKVKDVGLLLLLLTTLAIFIYWIQIFRLEWSPKKLKEETVVPRQGTPERKRMWDPTPLPEEPESESLGDSPVPLFWGGGIAGFFSGLIALLSLMVLHPVLYPDGLDPFFHPGIHGKTVDLNWFLFPVMTGAFGWLSSVLSRI</sequence>
<evidence type="ECO:0000256" key="2">
    <source>
        <dbReference type="SAM" id="Phobius"/>
    </source>
</evidence>
<keyword evidence="2" id="KW-0812">Transmembrane</keyword>
<reference evidence="3 4" key="2">
    <citation type="journal article" date="2015" name="Biomed. Res. Int.">
        <title>Effects of Arsenite Resistance on the Growth and Functional Gene Expression of Leptospirillum ferriphilum and Acidithiobacillus thiooxidans in Pure Culture and Coculture.</title>
        <authorList>
            <person name="Jiang H."/>
            <person name="Liang Y."/>
            <person name="Yin H."/>
            <person name="Xiao Y."/>
            <person name="Guo X."/>
            <person name="Xu Y."/>
            <person name="Hu Q."/>
            <person name="Liu H."/>
            <person name="Liu X."/>
        </authorList>
    </citation>
    <scope>NUCLEOTIDE SEQUENCE [LARGE SCALE GENOMIC DNA]</scope>
    <source>
        <strain evidence="3 4">YSK</strain>
    </source>
</reference>
<protein>
    <submittedName>
        <fullName evidence="3">Uncharacterized protein</fullName>
    </submittedName>
</protein>
<name>A0A059XXM7_9BACT</name>
<keyword evidence="4" id="KW-1185">Reference proteome</keyword>
<accession>A0A059XXM7</accession>
<dbReference type="Proteomes" id="UP000027059">
    <property type="component" value="Chromosome"/>
</dbReference>
<keyword evidence="2" id="KW-0472">Membrane</keyword>
<reference evidence="4" key="1">
    <citation type="submission" date="2014-02" db="EMBL/GenBank/DDBJ databases">
        <title>Complete genome sequence and comparative genomic analysis of the nitrogen-fixing bacterium Leptospirillum ferriphilum YSK.</title>
        <authorList>
            <person name="Guo X."/>
            <person name="Yin H."/>
            <person name="Liang Y."/>
            <person name="Hu Q."/>
            <person name="Ma L."/>
            <person name="Xiao Y."/>
            <person name="Zhang X."/>
            <person name="Qiu G."/>
            <person name="Liu X."/>
        </authorList>
    </citation>
    <scope>NUCLEOTIDE SEQUENCE [LARGE SCALE GENOMIC DNA]</scope>
    <source>
        <strain evidence="4">YSK</strain>
    </source>
</reference>
<keyword evidence="2" id="KW-1133">Transmembrane helix</keyword>
<dbReference type="AlphaFoldDB" id="A0A059XXM7"/>
<gene>
    <name evidence="3" type="ORF">Y981_05060</name>
</gene>
<evidence type="ECO:0000256" key="1">
    <source>
        <dbReference type="SAM" id="MobiDB-lite"/>
    </source>
</evidence>
<dbReference type="EMBL" id="CP007243">
    <property type="protein sequence ID" value="AIA31648.1"/>
    <property type="molecule type" value="Genomic_DNA"/>
</dbReference>
<evidence type="ECO:0000313" key="4">
    <source>
        <dbReference type="Proteomes" id="UP000027059"/>
    </source>
</evidence>